<dbReference type="PANTHER" id="PTHR34388">
    <property type="entry name" value="DNA POLYMERASE III SUBUNIT DELTA"/>
    <property type="match status" value="1"/>
</dbReference>
<dbReference type="GO" id="GO:0006261">
    <property type="term" value="P:DNA-templated DNA replication"/>
    <property type="evidence" value="ECO:0007669"/>
    <property type="project" value="TreeGrafter"/>
</dbReference>
<keyword evidence="6" id="KW-0239">DNA-directed DNA polymerase</keyword>
<evidence type="ECO:0000256" key="3">
    <source>
        <dbReference type="ARBA" id="ARBA00022679"/>
    </source>
</evidence>
<evidence type="ECO:0000313" key="12">
    <source>
        <dbReference type="EMBL" id="SHH80738.1"/>
    </source>
</evidence>
<dbReference type="STRING" id="299255.SAMN02745129_3084"/>
<dbReference type="GO" id="GO:0003887">
    <property type="term" value="F:DNA-directed DNA polymerase activity"/>
    <property type="evidence" value="ECO:0007669"/>
    <property type="project" value="UniProtKB-UniRule"/>
</dbReference>
<evidence type="ECO:0000256" key="8">
    <source>
        <dbReference type="ARBA" id="ARBA00049244"/>
    </source>
</evidence>
<evidence type="ECO:0000256" key="6">
    <source>
        <dbReference type="ARBA" id="ARBA00022932"/>
    </source>
</evidence>
<evidence type="ECO:0000256" key="4">
    <source>
        <dbReference type="ARBA" id="ARBA00022695"/>
    </source>
</evidence>
<evidence type="ECO:0000259" key="10">
    <source>
        <dbReference type="Pfam" id="PF06144"/>
    </source>
</evidence>
<dbReference type="GO" id="GO:0003677">
    <property type="term" value="F:DNA binding"/>
    <property type="evidence" value="ECO:0007669"/>
    <property type="project" value="InterPro"/>
</dbReference>
<proteinExistence type="inferred from homology"/>
<dbReference type="InterPro" id="IPR032780">
    <property type="entry name" value="DNA_pol3_delt_C"/>
</dbReference>
<dbReference type="SUPFAM" id="SSF48019">
    <property type="entry name" value="post-AAA+ oligomerization domain-like"/>
    <property type="match status" value="1"/>
</dbReference>
<dbReference type="Gene3D" id="1.20.272.10">
    <property type="match status" value="1"/>
</dbReference>
<protein>
    <recommendedName>
        <fullName evidence="2 9">DNA polymerase III subunit delta</fullName>
        <ecNumber evidence="1 9">2.7.7.7</ecNumber>
    </recommendedName>
</protein>
<keyword evidence="13" id="KW-1185">Reference proteome</keyword>
<sequence>MRIFANQLPAQLKQLPQILMVFGDDVLIREECRDSLRQALFSSSYGIEERLSLVQESPFDWNALLSECHSLSLFASRRLIELELPNLKPGTDGATALQELAALLPTQQDTFLLLHGPKAGREQTNTKWFKALDGAGLYVQALTPEGRHYQRWLSDRARHHQVQLTPDALAQLAPLFEGNLLAADQALAQLGLISAGARIEADTLGRLLEDQSRYSAFQLVDALLAGQMSRAFKILGQLQLEGTAPNLVSWSLIRELTLLCRLAQARQVGTALPAAMKQAKIWDKRQPLYGSTMERLSNSQLADAMAAAGVLERGLKGDGMNEESQWLALADLCARFSGDYQPLEVL</sequence>
<evidence type="ECO:0000256" key="5">
    <source>
        <dbReference type="ARBA" id="ARBA00022705"/>
    </source>
</evidence>
<dbReference type="Pfam" id="PF14840">
    <property type="entry name" value="DNA_pol3_delt_C"/>
    <property type="match status" value="1"/>
</dbReference>
<comment type="catalytic activity">
    <reaction evidence="8">
        <text>DNA(n) + a 2'-deoxyribonucleoside 5'-triphosphate = DNA(n+1) + diphosphate</text>
        <dbReference type="Rhea" id="RHEA:22508"/>
        <dbReference type="Rhea" id="RHEA-COMP:17339"/>
        <dbReference type="Rhea" id="RHEA-COMP:17340"/>
        <dbReference type="ChEBI" id="CHEBI:33019"/>
        <dbReference type="ChEBI" id="CHEBI:61560"/>
        <dbReference type="ChEBI" id="CHEBI:173112"/>
        <dbReference type="EC" id="2.7.7.7"/>
    </reaction>
</comment>
<reference evidence="12 13" key="1">
    <citation type="submission" date="2016-11" db="EMBL/GenBank/DDBJ databases">
        <authorList>
            <person name="Jaros S."/>
            <person name="Januszkiewicz K."/>
            <person name="Wedrychowicz H."/>
        </authorList>
    </citation>
    <scope>NUCLEOTIDE SEQUENCE [LARGE SCALE GENOMIC DNA]</scope>
    <source>
        <strain evidence="12 13">DSM 16917</strain>
    </source>
</reference>
<dbReference type="AlphaFoldDB" id="A0A1M5W000"/>
<organism evidence="12 13">
    <name type="scientific">Ferrimonas marina</name>
    <dbReference type="NCBI Taxonomy" id="299255"/>
    <lineage>
        <taxon>Bacteria</taxon>
        <taxon>Pseudomonadati</taxon>
        <taxon>Pseudomonadota</taxon>
        <taxon>Gammaproteobacteria</taxon>
        <taxon>Alteromonadales</taxon>
        <taxon>Ferrimonadaceae</taxon>
        <taxon>Ferrimonas</taxon>
    </lineage>
</organism>
<evidence type="ECO:0000256" key="1">
    <source>
        <dbReference type="ARBA" id="ARBA00012417"/>
    </source>
</evidence>
<dbReference type="PANTHER" id="PTHR34388:SF1">
    <property type="entry name" value="DNA POLYMERASE III SUBUNIT DELTA"/>
    <property type="match status" value="1"/>
</dbReference>
<dbReference type="NCBIfam" id="TIGR01128">
    <property type="entry name" value="holA"/>
    <property type="match status" value="1"/>
</dbReference>
<evidence type="ECO:0000259" key="11">
    <source>
        <dbReference type="Pfam" id="PF14840"/>
    </source>
</evidence>
<dbReference type="OrthoDB" id="9770982at2"/>
<evidence type="ECO:0000256" key="9">
    <source>
        <dbReference type="NCBIfam" id="TIGR01128"/>
    </source>
</evidence>
<dbReference type="Gene3D" id="3.40.50.300">
    <property type="entry name" value="P-loop containing nucleotide triphosphate hydrolases"/>
    <property type="match status" value="1"/>
</dbReference>
<dbReference type="EC" id="2.7.7.7" evidence="1 9"/>
<dbReference type="InterPro" id="IPR005790">
    <property type="entry name" value="DNA_polIII_delta"/>
</dbReference>
<dbReference type="InterPro" id="IPR010372">
    <property type="entry name" value="DNA_pol3_delta_N"/>
</dbReference>
<dbReference type="CDD" id="cd18138">
    <property type="entry name" value="HLD_clamp_pol_III_delta"/>
    <property type="match status" value="1"/>
</dbReference>
<dbReference type="InterPro" id="IPR008921">
    <property type="entry name" value="DNA_pol3_clamp-load_cplx_C"/>
</dbReference>
<comment type="similarity">
    <text evidence="7">Belongs to the DNA polymerase HolA subunit family.</text>
</comment>
<name>A0A1M5W000_9GAMM</name>
<accession>A0A1M5W000</accession>
<dbReference type="GO" id="GO:0009360">
    <property type="term" value="C:DNA polymerase III complex"/>
    <property type="evidence" value="ECO:0007669"/>
    <property type="project" value="UniProtKB-UniRule"/>
</dbReference>
<dbReference type="EMBL" id="FQXG01000004">
    <property type="protein sequence ID" value="SHH80738.1"/>
    <property type="molecule type" value="Genomic_DNA"/>
</dbReference>
<evidence type="ECO:0000313" key="13">
    <source>
        <dbReference type="Proteomes" id="UP000184268"/>
    </source>
</evidence>
<evidence type="ECO:0000256" key="2">
    <source>
        <dbReference type="ARBA" id="ARBA00017703"/>
    </source>
</evidence>
<keyword evidence="5" id="KW-0235">DNA replication</keyword>
<dbReference type="Pfam" id="PF06144">
    <property type="entry name" value="DNA_pol3_delta"/>
    <property type="match status" value="1"/>
</dbReference>
<dbReference type="Gene3D" id="1.10.8.60">
    <property type="match status" value="1"/>
</dbReference>
<dbReference type="InterPro" id="IPR027417">
    <property type="entry name" value="P-loop_NTPase"/>
</dbReference>
<dbReference type="RefSeq" id="WP_067664301.1">
    <property type="nucleotide sequence ID" value="NZ_FQXG01000004.1"/>
</dbReference>
<dbReference type="SUPFAM" id="SSF52540">
    <property type="entry name" value="P-loop containing nucleoside triphosphate hydrolases"/>
    <property type="match status" value="1"/>
</dbReference>
<feature type="domain" description="DNA polymerase III subunit delta C-terminal" evidence="11">
    <location>
        <begin position="217"/>
        <end position="318"/>
    </location>
</feature>
<feature type="domain" description="DNA polymerase III delta N-terminal" evidence="10">
    <location>
        <begin position="21"/>
        <end position="140"/>
    </location>
</feature>
<keyword evidence="3" id="KW-0808">Transferase</keyword>
<evidence type="ECO:0000256" key="7">
    <source>
        <dbReference type="ARBA" id="ARBA00034754"/>
    </source>
</evidence>
<keyword evidence="4" id="KW-0548">Nucleotidyltransferase</keyword>
<dbReference type="Proteomes" id="UP000184268">
    <property type="component" value="Unassembled WGS sequence"/>
</dbReference>
<gene>
    <name evidence="12" type="ORF">SAMN02745129_3084</name>
</gene>